<feature type="region of interest" description="Disordered" evidence="1">
    <location>
        <begin position="1"/>
        <end position="43"/>
    </location>
</feature>
<feature type="compositionally biased region" description="Basic residues" evidence="1">
    <location>
        <begin position="128"/>
        <end position="145"/>
    </location>
</feature>
<feature type="region of interest" description="Disordered" evidence="1">
    <location>
        <begin position="96"/>
        <end position="147"/>
    </location>
</feature>
<protein>
    <submittedName>
        <fullName evidence="2">Uncharacterized protein</fullName>
    </submittedName>
</protein>
<feature type="region of interest" description="Disordered" evidence="1">
    <location>
        <begin position="175"/>
        <end position="213"/>
    </location>
</feature>
<dbReference type="AlphaFoldDB" id="A0A9N8HZR7"/>
<dbReference type="EMBL" id="CAICTM010003968">
    <property type="protein sequence ID" value="CAB9531777.1"/>
    <property type="molecule type" value="Genomic_DNA"/>
</dbReference>
<evidence type="ECO:0000313" key="3">
    <source>
        <dbReference type="Proteomes" id="UP001153069"/>
    </source>
</evidence>
<sequence>MNTRSRRKSSKETTTPKKVTGGGGSDAESIPSFASGGSSSTRQRLAHWIEKQLAEDIESAGGLWHFDKGKRQGVKELCDHRTYTLEQPEFYGELGAEEKDLPKAHLRKKKKRGSSLSTEKEKESTKTKTPKKPTTKKIASSKKKKDTLPATISTKIGDDILDDLSLDSLSLEDKAEPEAERKIASSATPKTTKAPRLSTTPKQTNQTPRVTRKKATMSDFDDIVIDIDASSPGYQGEGVFCFSIADFTHGNIRWKGGIEIEMIVDTRDTSEDLYLIRSQKRLSELGPLWKRATN</sequence>
<reference evidence="2" key="1">
    <citation type="submission" date="2020-06" db="EMBL/GenBank/DDBJ databases">
        <authorList>
            <consortium name="Plant Systems Biology data submission"/>
        </authorList>
    </citation>
    <scope>NUCLEOTIDE SEQUENCE</scope>
    <source>
        <strain evidence="2">D6</strain>
    </source>
</reference>
<comment type="caution">
    <text evidence="2">The sequence shown here is derived from an EMBL/GenBank/DDBJ whole genome shotgun (WGS) entry which is preliminary data.</text>
</comment>
<name>A0A9N8HZR7_9STRA</name>
<proteinExistence type="predicted"/>
<feature type="compositionally biased region" description="Basic residues" evidence="1">
    <location>
        <begin position="104"/>
        <end position="113"/>
    </location>
</feature>
<gene>
    <name evidence="2" type="ORF">SEMRO_3970_G352260.1</name>
</gene>
<feature type="compositionally biased region" description="Polar residues" evidence="1">
    <location>
        <begin position="185"/>
        <end position="209"/>
    </location>
</feature>
<evidence type="ECO:0000313" key="2">
    <source>
        <dbReference type="EMBL" id="CAB9531777.1"/>
    </source>
</evidence>
<evidence type="ECO:0000256" key="1">
    <source>
        <dbReference type="SAM" id="MobiDB-lite"/>
    </source>
</evidence>
<organism evidence="2 3">
    <name type="scientific">Seminavis robusta</name>
    <dbReference type="NCBI Taxonomy" id="568900"/>
    <lineage>
        <taxon>Eukaryota</taxon>
        <taxon>Sar</taxon>
        <taxon>Stramenopiles</taxon>
        <taxon>Ochrophyta</taxon>
        <taxon>Bacillariophyta</taxon>
        <taxon>Bacillariophyceae</taxon>
        <taxon>Bacillariophycidae</taxon>
        <taxon>Naviculales</taxon>
        <taxon>Naviculaceae</taxon>
        <taxon>Seminavis</taxon>
    </lineage>
</organism>
<dbReference type="Proteomes" id="UP001153069">
    <property type="component" value="Unassembled WGS sequence"/>
</dbReference>
<keyword evidence="3" id="KW-1185">Reference proteome</keyword>
<accession>A0A9N8HZR7</accession>